<dbReference type="InterPro" id="IPR010559">
    <property type="entry name" value="Sig_transdc_His_kin_internal"/>
</dbReference>
<dbReference type="InterPro" id="IPR050640">
    <property type="entry name" value="Bact_2-comp_sensor_kinase"/>
</dbReference>
<feature type="transmembrane region" description="Helical" evidence="1">
    <location>
        <begin position="9"/>
        <end position="28"/>
    </location>
</feature>
<dbReference type="PANTHER" id="PTHR34220:SF7">
    <property type="entry name" value="SENSOR HISTIDINE KINASE YPDA"/>
    <property type="match status" value="1"/>
</dbReference>
<reference evidence="3 4" key="1">
    <citation type="submission" date="2018-03" db="EMBL/GenBank/DDBJ databases">
        <title>Phenotypic and genomic properties of Cyclonatronum proteinivorum gen. nov., sp. nov., a haloalkaliphilic bacteroidete from soda lakes possessing Na+-translocating rhodopsin.</title>
        <authorList>
            <person name="Toshchakov S.V."/>
            <person name="Korzhenkov A."/>
            <person name="Samarov N.I."/>
            <person name="Kublanov I.V."/>
            <person name="Muntyan M.S."/>
            <person name="Sorokin D.Y."/>
        </authorList>
    </citation>
    <scope>NUCLEOTIDE SEQUENCE [LARGE SCALE GENOMIC DNA]</scope>
    <source>
        <strain evidence="3 4">Omega</strain>
    </source>
</reference>
<dbReference type="PANTHER" id="PTHR34220">
    <property type="entry name" value="SENSOR HISTIDINE KINASE YPDA"/>
    <property type="match status" value="1"/>
</dbReference>
<dbReference type="KEGG" id="cprv:CYPRO_0182"/>
<dbReference type="GO" id="GO:0000155">
    <property type="term" value="F:phosphorelay sensor kinase activity"/>
    <property type="evidence" value="ECO:0007669"/>
    <property type="project" value="InterPro"/>
</dbReference>
<evidence type="ECO:0000256" key="1">
    <source>
        <dbReference type="SAM" id="Phobius"/>
    </source>
</evidence>
<feature type="transmembrane region" description="Helical" evidence="1">
    <location>
        <begin position="73"/>
        <end position="91"/>
    </location>
</feature>
<name>A0A345UG68_9BACT</name>
<gene>
    <name evidence="3" type="ORF">CYPRO_0182</name>
</gene>
<dbReference type="Pfam" id="PF06580">
    <property type="entry name" value="His_kinase"/>
    <property type="match status" value="1"/>
</dbReference>
<keyword evidence="3" id="KW-0808">Transferase</keyword>
<feature type="domain" description="Signal transduction histidine kinase internal region" evidence="2">
    <location>
        <begin position="147"/>
        <end position="222"/>
    </location>
</feature>
<proteinExistence type="predicted"/>
<keyword evidence="1" id="KW-0472">Membrane</keyword>
<evidence type="ECO:0000259" key="2">
    <source>
        <dbReference type="Pfam" id="PF06580"/>
    </source>
</evidence>
<dbReference type="AlphaFoldDB" id="A0A345UG68"/>
<evidence type="ECO:0000313" key="4">
    <source>
        <dbReference type="Proteomes" id="UP000254808"/>
    </source>
</evidence>
<keyword evidence="1" id="KW-0812">Transmembrane</keyword>
<accession>A0A345UG68</accession>
<dbReference type="InterPro" id="IPR036890">
    <property type="entry name" value="HATPase_C_sf"/>
</dbReference>
<protein>
    <submittedName>
        <fullName evidence="3">Histidine kinase</fullName>
    </submittedName>
</protein>
<dbReference type="Proteomes" id="UP000254808">
    <property type="component" value="Chromosome"/>
</dbReference>
<keyword evidence="3" id="KW-0418">Kinase</keyword>
<dbReference type="RefSeq" id="WP_114982711.1">
    <property type="nucleotide sequence ID" value="NZ_CP027806.1"/>
</dbReference>
<dbReference type="EMBL" id="CP027806">
    <property type="protein sequence ID" value="AXI99469.1"/>
    <property type="molecule type" value="Genomic_DNA"/>
</dbReference>
<keyword evidence="1" id="KW-1133">Transmembrane helix</keyword>
<dbReference type="GO" id="GO:0016020">
    <property type="term" value="C:membrane"/>
    <property type="evidence" value="ECO:0007669"/>
    <property type="project" value="InterPro"/>
</dbReference>
<sequence>MSSLIQKNNLIQILIWLSLLLLLFVGFFSSEPEEGSTNRSEDLLIISLIWLSMITASYTALYLHTKLFQNQRYVLFGGAIVLALVGIVFSVRTLSVLLLESSFIQSFYSDLVSYSFVMGISIGMRYAKQGLLDRYLLQEMQAQLLKAELDTLKSQINPHFLFNTLNNIYGVNLTDPEKGSEMILNLSEMFRYFLEAQKWDKVTLGEELELIRNYIALERMRLTPANRIELKVQAEVPSRLLPPLLLMPLIENAVKYGVQPGKATTISIDIQQGKQELTLTTLNELHPNHRTASTRTGLKNLSERLERLYPGRFTLHSAAAGNRWQAKLIIPL</sequence>
<dbReference type="Gene3D" id="3.30.565.10">
    <property type="entry name" value="Histidine kinase-like ATPase, C-terminal domain"/>
    <property type="match status" value="1"/>
</dbReference>
<evidence type="ECO:0000313" key="3">
    <source>
        <dbReference type="EMBL" id="AXI99469.1"/>
    </source>
</evidence>
<dbReference type="OrthoDB" id="9792992at2"/>
<feature type="transmembrane region" description="Helical" evidence="1">
    <location>
        <begin position="43"/>
        <end position="61"/>
    </location>
</feature>
<organism evidence="3 4">
    <name type="scientific">Cyclonatronum proteinivorum</name>
    <dbReference type="NCBI Taxonomy" id="1457365"/>
    <lineage>
        <taxon>Bacteria</taxon>
        <taxon>Pseudomonadati</taxon>
        <taxon>Balneolota</taxon>
        <taxon>Balneolia</taxon>
        <taxon>Balneolales</taxon>
        <taxon>Cyclonatronaceae</taxon>
        <taxon>Cyclonatronum</taxon>
    </lineage>
</organism>
<keyword evidence="4" id="KW-1185">Reference proteome</keyword>